<name>A0A5A7PKC8_STRAF</name>
<accession>A0A5A7PKC8</accession>
<comment type="caution">
    <text evidence="1">The sequence shown here is derived from an EMBL/GenBank/DDBJ whole genome shotgun (WGS) entry which is preliminary data.</text>
</comment>
<evidence type="ECO:0000313" key="1">
    <source>
        <dbReference type="EMBL" id="GER33219.1"/>
    </source>
</evidence>
<dbReference type="Proteomes" id="UP000325081">
    <property type="component" value="Unassembled WGS sequence"/>
</dbReference>
<organism evidence="1 2">
    <name type="scientific">Striga asiatica</name>
    <name type="common">Asiatic witchweed</name>
    <name type="synonym">Buchnera asiatica</name>
    <dbReference type="NCBI Taxonomy" id="4170"/>
    <lineage>
        <taxon>Eukaryota</taxon>
        <taxon>Viridiplantae</taxon>
        <taxon>Streptophyta</taxon>
        <taxon>Embryophyta</taxon>
        <taxon>Tracheophyta</taxon>
        <taxon>Spermatophyta</taxon>
        <taxon>Magnoliopsida</taxon>
        <taxon>eudicotyledons</taxon>
        <taxon>Gunneridae</taxon>
        <taxon>Pentapetalae</taxon>
        <taxon>asterids</taxon>
        <taxon>lamiids</taxon>
        <taxon>Lamiales</taxon>
        <taxon>Orobanchaceae</taxon>
        <taxon>Buchnereae</taxon>
        <taxon>Striga</taxon>
    </lineage>
</organism>
<reference evidence="2" key="1">
    <citation type="journal article" date="2019" name="Curr. Biol.">
        <title>Genome Sequence of Striga asiatica Provides Insight into the Evolution of Plant Parasitism.</title>
        <authorList>
            <person name="Yoshida S."/>
            <person name="Kim S."/>
            <person name="Wafula E.K."/>
            <person name="Tanskanen J."/>
            <person name="Kim Y.M."/>
            <person name="Honaas L."/>
            <person name="Yang Z."/>
            <person name="Spallek T."/>
            <person name="Conn C.E."/>
            <person name="Ichihashi Y."/>
            <person name="Cheong K."/>
            <person name="Cui S."/>
            <person name="Der J.P."/>
            <person name="Gundlach H."/>
            <person name="Jiao Y."/>
            <person name="Hori C."/>
            <person name="Ishida J.K."/>
            <person name="Kasahara H."/>
            <person name="Kiba T."/>
            <person name="Kim M.S."/>
            <person name="Koo N."/>
            <person name="Laohavisit A."/>
            <person name="Lee Y.H."/>
            <person name="Lumba S."/>
            <person name="McCourt P."/>
            <person name="Mortimer J.C."/>
            <person name="Mutuku J.M."/>
            <person name="Nomura T."/>
            <person name="Sasaki-Sekimoto Y."/>
            <person name="Seto Y."/>
            <person name="Wang Y."/>
            <person name="Wakatake T."/>
            <person name="Sakakibara H."/>
            <person name="Demura T."/>
            <person name="Yamaguchi S."/>
            <person name="Yoneyama K."/>
            <person name="Manabe R.I."/>
            <person name="Nelson D.C."/>
            <person name="Schulman A.H."/>
            <person name="Timko M.P."/>
            <person name="dePamphilis C.W."/>
            <person name="Choi D."/>
            <person name="Shirasu K."/>
        </authorList>
    </citation>
    <scope>NUCLEOTIDE SEQUENCE [LARGE SCALE GENOMIC DNA]</scope>
    <source>
        <strain evidence="2">cv. UVA1</strain>
    </source>
</reference>
<keyword evidence="2" id="KW-1185">Reference proteome</keyword>
<evidence type="ECO:0000313" key="2">
    <source>
        <dbReference type="Proteomes" id="UP000325081"/>
    </source>
</evidence>
<gene>
    <name evidence="1" type="ORF">STAS_09337</name>
</gene>
<dbReference type="EMBL" id="BKCP01004705">
    <property type="protein sequence ID" value="GER33219.1"/>
    <property type="molecule type" value="Genomic_DNA"/>
</dbReference>
<sequence>MPPARIGPATALNGYGLLVDNIDFDKEMTMDSKSGRHQLRRGCGSPHLMRLSGQDGQKHLFLHRVQPNVLNNESFLVLGVEYILPLECLLAIRHMSEFPATIADVPAYKTLSFVSLAAGAAW</sequence>
<dbReference type="AlphaFoldDB" id="A0A5A7PKC8"/>
<protein>
    <submittedName>
        <fullName evidence="1">Glucose-methanol-choline oxidoreductasefamily protein</fullName>
    </submittedName>
</protein>
<proteinExistence type="predicted"/>